<organism evidence="1 2">
    <name type="scientific">Haematococcus lacustris</name>
    <name type="common">Green alga</name>
    <name type="synonym">Haematococcus pluvialis</name>
    <dbReference type="NCBI Taxonomy" id="44745"/>
    <lineage>
        <taxon>Eukaryota</taxon>
        <taxon>Viridiplantae</taxon>
        <taxon>Chlorophyta</taxon>
        <taxon>core chlorophytes</taxon>
        <taxon>Chlorophyceae</taxon>
        <taxon>CS clade</taxon>
        <taxon>Chlamydomonadales</taxon>
        <taxon>Haematococcaceae</taxon>
        <taxon>Haematococcus</taxon>
    </lineage>
</organism>
<dbReference type="AlphaFoldDB" id="A0A6A0A280"/>
<keyword evidence="2" id="KW-1185">Reference proteome</keyword>
<accession>A0A6A0A280</accession>
<feature type="non-terminal residue" evidence="1">
    <location>
        <position position="1"/>
    </location>
</feature>
<name>A0A6A0A280_HAELA</name>
<proteinExistence type="predicted"/>
<reference evidence="1 2" key="1">
    <citation type="submission" date="2020-02" db="EMBL/GenBank/DDBJ databases">
        <title>Draft genome sequence of Haematococcus lacustris strain NIES-144.</title>
        <authorList>
            <person name="Morimoto D."/>
            <person name="Nakagawa S."/>
            <person name="Yoshida T."/>
            <person name="Sawayama S."/>
        </authorList>
    </citation>
    <scope>NUCLEOTIDE SEQUENCE [LARGE SCALE GENOMIC DNA]</scope>
    <source>
        <strain evidence="1 2">NIES-144</strain>
    </source>
</reference>
<evidence type="ECO:0000313" key="2">
    <source>
        <dbReference type="Proteomes" id="UP000485058"/>
    </source>
</evidence>
<gene>
    <name evidence="1" type="ORF">HaLaN_23519</name>
</gene>
<evidence type="ECO:0000313" key="1">
    <source>
        <dbReference type="EMBL" id="GFH25538.1"/>
    </source>
</evidence>
<dbReference type="Proteomes" id="UP000485058">
    <property type="component" value="Unassembled WGS sequence"/>
</dbReference>
<sequence length="225" mass="25107">VRELSPGERRRQALLVLALASRDGDLLRATLAELGVRIENCSEEFVEAAGYILFDTRMDFAEALQRPLDPAANPGWRSARVPRLPRDLFMMMRVITLLRGVMASMHVYDVSSALLWRPLAMQLATGDCHPTGSSGLWSARQERIHSHGTNTRCKARELATAWGRERCVKAPRSPPRWFCPTGIEGAGGAELVWTCVRGSNADAVPHNTHQIVLYQAPPLERDWLN</sequence>
<dbReference type="EMBL" id="BLLF01002842">
    <property type="protein sequence ID" value="GFH25538.1"/>
    <property type="molecule type" value="Genomic_DNA"/>
</dbReference>
<protein>
    <submittedName>
        <fullName evidence="1">ABC1 domain-containing protein</fullName>
    </submittedName>
</protein>
<comment type="caution">
    <text evidence="1">The sequence shown here is derived from an EMBL/GenBank/DDBJ whole genome shotgun (WGS) entry which is preliminary data.</text>
</comment>